<name>A0ACC6U5S0_9BURK</name>
<proteinExistence type="predicted"/>
<organism evidence="1 2">
    <name type="scientific">Paraburkholderia phymatum</name>
    <dbReference type="NCBI Taxonomy" id="148447"/>
    <lineage>
        <taxon>Bacteria</taxon>
        <taxon>Pseudomonadati</taxon>
        <taxon>Pseudomonadota</taxon>
        <taxon>Betaproteobacteria</taxon>
        <taxon>Burkholderiales</taxon>
        <taxon>Burkholderiaceae</taxon>
        <taxon>Paraburkholderia</taxon>
    </lineage>
</organism>
<evidence type="ECO:0000313" key="2">
    <source>
        <dbReference type="Proteomes" id="UP001558850"/>
    </source>
</evidence>
<dbReference type="EMBL" id="JBFRCH010000016">
    <property type="protein sequence ID" value="MEX3934939.1"/>
    <property type="molecule type" value="Genomic_DNA"/>
</dbReference>
<reference evidence="1" key="1">
    <citation type="submission" date="2024-07" db="EMBL/GenBank/DDBJ databases">
        <title>A survey of Mimosa microsymbionts across Brazilian biomes reveals a high diversity of Paraburkholderia nodulating endemic species, but also that Cupriavidus is common as a symbiont of widespread species.</title>
        <authorList>
            <person name="Rouws L."/>
            <person name="Barauna A."/>
            <person name="Beukes C."/>
            <person name="Rouws J.R.C."/>
            <person name="De Faria S.M."/>
            <person name="Gross E."/>
            <person name="Bueno Dos Reis Junior F."/>
            <person name="Simon M.F."/>
            <person name="Maluk M."/>
            <person name="Odee D.W."/>
            <person name="Kenicer G."/>
            <person name="Young J.P.W."/>
            <person name="Reis V.M."/>
            <person name="Zilli J."/>
            <person name="James E.K."/>
        </authorList>
    </citation>
    <scope>NUCLEOTIDE SEQUENCE</scope>
    <source>
        <strain evidence="1">EG181B</strain>
    </source>
</reference>
<protein>
    <submittedName>
        <fullName evidence="1">Uncharacterized protein</fullName>
    </submittedName>
</protein>
<gene>
    <name evidence="1" type="ORF">AB4Y32_24635</name>
</gene>
<sequence length="90" mass="10622">MRASISRDRCMCRRPFLWGVNESYPLSIRLVKRLAKRFVFKRDMVNPMLCKTVLTWATEPSTFSPKRFTKRFAGTFGVETCTPQKLDEKR</sequence>
<dbReference type="Proteomes" id="UP001558850">
    <property type="component" value="Unassembled WGS sequence"/>
</dbReference>
<comment type="caution">
    <text evidence="1">The sequence shown here is derived from an EMBL/GenBank/DDBJ whole genome shotgun (WGS) entry which is preliminary data.</text>
</comment>
<evidence type="ECO:0000313" key="1">
    <source>
        <dbReference type="EMBL" id="MEX3934939.1"/>
    </source>
</evidence>
<keyword evidence="2" id="KW-1185">Reference proteome</keyword>
<accession>A0ACC6U5S0</accession>